<sequence>MLFVFSSFAFANSEAENEAARLLNVMGAETAIEQSMNQMMEMQVQQNPALLPFRHVIADFFEQYMSYESLKPEMVKLYAEEFTTDELRELNAFYRTPTGRKTIEKMPVLFARGGQIGIQRVEQNIHMLEAMIVAETERLQLSEPQ</sequence>
<keyword evidence="3" id="KW-1185">Reference proteome</keyword>
<dbReference type="EMBL" id="JOJP01000001">
    <property type="protein sequence ID" value="KEI71991.1"/>
    <property type="molecule type" value="Genomic_DNA"/>
</dbReference>
<dbReference type="AlphaFoldDB" id="A0A081KCW5"/>
<dbReference type="Proteomes" id="UP000027997">
    <property type="component" value="Unassembled WGS sequence"/>
</dbReference>
<protein>
    <recommendedName>
        <fullName evidence="1">DUF2059 domain-containing protein</fullName>
    </recommendedName>
</protein>
<dbReference type="STRING" id="305900.GV64_15775"/>
<name>A0A081KCW5_9GAMM</name>
<dbReference type="Pfam" id="PF09832">
    <property type="entry name" value="DUF2059"/>
    <property type="match status" value="1"/>
</dbReference>
<evidence type="ECO:0000313" key="3">
    <source>
        <dbReference type="Proteomes" id="UP000027997"/>
    </source>
</evidence>
<organism evidence="2 3">
    <name type="scientific">Endozoicomonas elysicola</name>
    <dbReference type="NCBI Taxonomy" id="305900"/>
    <lineage>
        <taxon>Bacteria</taxon>
        <taxon>Pseudomonadati</taxon>
        <taxon>Pseudomonadota</taxon>
        <taxon>Gammaproteobacteria</taxon>
        <taxon>Oceanospirillales</taxon>
        <taxon>Endozoicomonadaceae</taxon>
        <taxon>Endozoicomonas</taxon>
    </lineage>
</organism>
<proteinExistence type="predicted"/>
<accession>A0A081KCW5</accession>
<dbReference type="eggNOG" id="COG3184">
    <property type="taxonomic scope" value="Bacteria"/>
</dbReference>
<feature type="domain" description="DUF2059" evidence="1">
    <location>
        <begin position="69"/>
        <end position="123"/>
    </location>
</feature>
<gene>
    <name evidence="2" type="ORF">GV64_15775</name>
</gene>
<evidence type="ECO:0000313" key="2">
    <source>
        <dbReference type="EMBL" id="KEI71991.1"/>
    </source>
</evidence>
<reference evidence="2 3" key="1">
    <citation type="submission" date="2014-06" db="EMBL/GenBank/DDBJ databases">
        <title>Whole Genome Sequences of Three Symbiotic Endozoicomonas Bacteria.</title>
        <authorList>
            <person name="Neave M.J."/>
            <person name="Apprill A."/>
            <person name="Voolstra C.R."/>
        </authorList>
    </citation>
    <scope>NUCLEOTIDE SEQUENCE [LARGE SCALE GENOMIC DNA]</scope>
    <source>
        <strain evidence="2 3">DSM 22380</strain>
    </source>
</reference>
<dbReference type="InterPro" id="IPR018637">
    <property type="entry name" value="DUF2059"/>
</dbReference>
<evidence type="ECO:0000259" key="1">
    <source>
        <dbReference type="Pfam" id="PF09832"/>
    </source>
</evidence>
<comment type="caution">
    <text evidence="2">The sequence shown here is derived from an EMBL/GenBank/DDBJ whole genome shotgun (WGS) entry which is preliminary data.</text>
</comment>